<dbReference type="AlphaFoldDB" id="A0AAD4GXR0"/>
<dbReference type="InterPro" id="IPR025313">
    <property type="entry name" value="SPB4-like_CTE"/>
</dbReference>
<dbReference type="GO" id="GO:0005730">
    <property type="term" value="C:nucleolus"/>
    <property type="evidence" value="ECO:0007669"/>
    <property type="project" value="UniProtKB-SubCell"/>
</dbReference>
<dbReference type="InterPro" id="IPR014001">
    <property type="entry name" value="Helicase_ATP-bd"/>
</dbReference>
<feature type="region of interest" description="Disordered" evidence="18">
    <location>
        <begin position="530"/>
        <end position="642"/>
    </location>
</feature>
<keyword evidence="23" id="KW-1185">Reference proteome</keyword>
<dbReference type="InterPro" id="IPR027417">
    <property type="entry name" value="P-loop_NTPase"/>
</dbReference>
<evidence type="ECO:0000259" key="20">
    <source>
        <dbReference type="PROSITE" id="PS51194"/>
    </source>
</evidence>
<keyword evidence="4 16" id="KW-0547">Nucleotide-binding</keyword>
<evidence type="ECO:0000256" key="10">
    <source>
        <dbReference type="ARBA" id="ARBA00023242"/>
    </source>
</evidence>
<evidence type="ECO:0000256" key="17">
    <source>
        <dbReference type="RuleBase" id="RU365068"/>
    </source>
</evidence>
<dbReference type="PROSITE" id="PS51194">
    <property type="entry name" value="HELICASE_CTER"/>
    <property type="match status" value="1"/>
</dbReference>
<dbReference type="InterPro" id="IPR011545">
    <property type="entry name" value="DEAD/DEAH_box_helicase_dom"/>
</dbReference>
<comment type="subcellular location">
    <subcellularLocation>
        <location evidence="1">Nucleus</location>
        <location evidence="1">Nucleolus</location>
    </subcellularLocation>
</comment>
<keyword evidence="5 16" id="KW-0378">Hydrolase</keyword>
<comment type="catalytic activity">
    <reaction evidence="14 17">
        <text>ATP + H2O = ADP + phosphate + H(+)</text>
        <dbReference type="Rhea" id="RHEA:13065"/>
        <dbReference type="ChEBI" id="CHEBI:15377"/>
        <dbReference type="ChEBI" id="CHEBI:15378"/>
        <dbReference type="ChEBI" id="CHEBI:30616"/>
        <dbReference type="ChEBI" id="CHEBI:43474"/>
        <dbReference type="ChEBI" id="CHEBI:456216"/>
        <dbReference type="EC" id="3.6.4.13"/>
    </reaction>
</comment>
<dbReference type="Gene3D" id="3.40.50.300">
    <property type="entry name" value="P-loop containing nucleotide triphosphate hydrolases"/>
    <property type="match status" value="2"/>
</dbReference>
<dbReference type="GO" id="GO:0006364">
    <property type="term" value="P:rRNA processing"/>
    <property type="evidence" value="ECO:0007669"/>
    <property type="project" value="UniProtKB-KW"/>
</dbReference>
<comment type="function">
    <text evidence="11">ATP-binding RNA helicase involved in the biogenesis of 60S ribosomal subunits. Binds 90S pre-ribosomal particles and dissociates from pre-60S ribosomal particles after processing of 27SB pre-rRNA. Required for the normal formation of 18S rRNA through the processing of pre-rRNAs at sites A0, A1 and A2, and the normal formation of 25S and 5.8S rRNAs through the processing of pre-rRNAs at sites C1 and C2.</text>
</comment>
<comment type="similarity">
    <text evidence="12">Belongs to the DEAD box helicase family. DDX55/SPB4 subfamily.</text>
</comment>
<feature type="compositionally biased region" description="Basic and acidic residues" evidence="18">
    <location>
        <begin position="580"/>
        <end position="618"/>
    </location>
</feature>
<comment type="domain">
    <text evidence="17">The Q motif is unique to and characteristic of the DEAD box family of RNA helicases and controls ATP binding and hydrolysis.</text>
</comment>
<dbReference type="PROSITE" id="PS00039">
    <property type="entry name" value="DEAD_ATP_HELICASE"/>
    <property type="match status" value="1"/>
</dbReference>
<dbReference type="Proteomes" id="UP001194746">
    <property type="component" value="Unassembled WGS sequence"/>
</dbReference>
<evidence type="ECO:0000259" key="19">
    <source>
        <dbReference type="PROSITE" id="PS51192"/>
    </source>
</evidence>
<feature type="short sequence motif" description="Q motif" evidence="15">
    <location>
        <begin position="14"/>
        <end position="42"/>
    </location>
</feature>
<dbReference type="Pfam" id="PF00270">
    <property type="entry name" value="DEAD"/>
    <property type="match status" value="1"/>
</dbReference>
<sequence>MAPKPPAGASSRAWDALSPSLSDWIQDAVAAWGFTKMTPVQASAIPLFMAHKDVVVEAVTGSGKTLSFLVPIVEKLLRLDEPIKKHHVGAIIISPTRELASQIHQVLTSLLAFHPPSAAAAAALKPSADDAPREKFSSSTLKIVPQLLLGGSTTPAEDLSQFLKQSPNVLIATPGRLLELLSSPHVHCPQSTFEMLVLDEADRLLDLGFKDTLQNILRRLPKQRRTGLFSASVSEAVDQIVRVGLRNPVKVMVKVKGTAGVQDKRTPASLQMTYLTVPPAHKFLALKPLLSSIHPTPQKTIFFVSTCSGVDYLSATLPLLLGDDYELIPLHGKHPSNVRQKNFNRYLNTHTPCILLTTDVASRGLDIPSVDLVVQIDPPSDPKTFIHRCGRAGRAGRRGISVVMLHPGREEEYVSFLEVRKTPVMPFPHSISVSDLEATKFLDAIRKIAMKDRALYDRGQKAFVSWLRSYSKHQASSIFRVADLDWEGLGRAWGLLRLPKMPELKTFSGDRTLGVKMDWDNFAYKDKQREKRRKEMLQESAEAGPTTHGDSNKRRASESVAWSNKLDQKDKKQKRRELKHQRNEKTKWDNMTEEERQKVLETARMVDDIRQQNEEARQLRRATKAEANQTTKGDDDEFQGFD</sequence>
<keyword evidence="10" id="KW-0539">Nucleus</keyword>
<dbReference type="SMART" id="SM00490">
    <property type="entry name" value="HELICc"/>
    <property type="match status" value="1"/>
</dbReference>
<keyword evidence="2" id="KW-0690">Ribosome biogenesis</keyword>
<dbReference type="GO" id="GO:0003723">
    <property type="term" value="F:RNA binding"/>
    <property type="evidence" value="ECO:0007669"/>
    <property type="project" value="UniProtKB-UniRule"/>
</dbReference>
<evidence type="ECO:0000256" key="8">
    <source>
        <dbReference type="ARBA" id="ARBA00022884"/>
    </source>
</evidence>
<evidence type="ECO:0000256" key="5">
    <source>
        <dbReference type="ARBA" id="ARBA00022801"/>
    </source>
</evidence>
<dbReference type="InterPro" id="IPR014014">
    <property type="entry name" value="RNA_helicase_DEAD_Q_motif"/>
</dbReference>
<evidence type="ECO:0000259" key="21">
    <source>
        <dbReference type="PROSITE" id="PS51195"/>
    </source>
</evidence>
<dbReference type="SMART" id="SM01178">
    <property type="entry name" value="DUF4217"/>
    <property type="match status" value="1"/>
</dbReference>
<keyword evidence="7 16" id="KW-0067">ATP-binding</keyword>
<comment type="function">
    <text evidence="17">RNA helicase.</text>
</comment>
<keyword evidence="8 17" id="KW-0694">RNA-binding</keyword>
<dbReference type="PANTHER" id="PTHR24031">
    <property type="entry name" value="RNA HELICASE"/>
    <property type="match status" value="1"/>
</dbReference>
<feature type="domain" description="Helicase ATP-binding" evidence="19">
    <location>
        <begin position="45"/>
        <end position="251"/>
    </location>
</feature>
<organism evidence="22 23">
    <name type="scientific">Aspergillus nanangensis</name>
    <dbReference type="NCBI Taxonomy" id="2582783"/>
    <lineage>
        <taxon>Eukaryota</taxon>
        <taxon>Fungi</taxon>
        <taxon>Dikarya</taxon>
        <taxon>Ascomycota</taxon>
        <taxon>Pezizomycotina</taxon>
        <taxon>Eurotiomycetes</taxon>
        <taxon>Eurotiomycetidae</taxon>
        <taxon>Eurotiales</taxon>
        <taxon>Aspergillaceae</taxon>
        <taxon>Aspergillus</taxon>
        <taxon>Aspergillus subgen. Circumdati</taxon>
    </lineage>
</organism>
<dbReference type="Pfam" id="PF23681">
    <property type="entry name" value="CTT_SPB4"/>
    <property type="match status" value="1"/>
</dbReference>
<dbReference type="InterPro" id="IPR001650">
    <property type="entry name" value="Helicase_C-like"/>
</dbReference>
<evidence type="ECO:0000313" key="22">
    <source>
        <dbReference type="EMBL" id="KAF9893141.1"/>
    </source>
</evidence>
<proteinExistence type="inferred from homology"/>
<evidence type="ECO:0000256" key="2">
    <source>
        <dbReference type="ARBA" id="ARBA00022517"/>
    </source>
</evidence>
<keyword evidence="6 16" id="KW-0347">Helicase</keyword>
<dbReference type="InterPro" id="IPR000629">
    <property type="entry name" value="RNA-helicase_DEAD-box_CS"/>
</dbReference>
<dbReference type="GO" id="GO:0005524">
    <property type="term" value="F:ATP binding"/>
    <property type="evidence" value="ECO:0007669"/>
    <property type="project" value="UniProtKB-UniRule"/>
</dbReference>
<evidence type="ECO:0000256" key="12">
    <source>
        <dbReference type="ARBA" id="ARBA00038002"/>
    </source>
</evidence>
<evidence type="ECO:0000256" key="9">
    <source>
        <dbReference type="ARBA" id="ARBA00023054"/>
    </source>
</evidence>
<evidence type="ECO:0000256" key="1">
    <source>
        <dbReference type="ARBA" id="ARBA00004604"/>
    </source>
</evidence>
<feature type="domain" description="DEAD-box RNA helicase Q" evidence="21">
    <location>
        <begin position="14"/>
        <end position="42"/>
    </location>
</feature>
<evidence type="ECO:0000256" key="16">
    <source>
        <dbReference type="RuleBase" id="RU000492"/>
    </source>
</evidence>
<dbReference type="CDD" id="cd17960">
    <property type="entry name" value="DEADc_DDX55"/>
    <property type="match status" value="1"/>
</dbReference>
<feature type="domain" description="Helicase C-terminal" evidence="20">
    <location>
        <begin position="285"/>
        <end position="439"/>
    </location>
</feature>
<keyword evidence="9" id="KW-0175">Coiled coil</keyword>
<gene>
    <name evidence="22" type="primary">SPB4</name>
    <name evidence="22" type="ORF">FE257_012552</name>
</gene>
<dbReference type="GO" id="GO:0003724">
    <property type="term" value="F:RNA helicase activity"/>
    <property type="evidence" value="ECO:0007669"/>
    <property type="project" value="UniProtKB-EC"/>
</dbReference>
<dbReference type="SMART" id="SM00487">
    <property type="entry name" value="DEXDc"/>
    <property type="match status" value="1"/>
</dbReference>
<evidence type="ECO:0000256" key="6">
    <source>
        <dbReference type="ARBA" id="ARBA00022806"/>
    </source>
</evidence>
<dbReference type="SUPFAM" id="SSF52540">
    <property type="entry name" value="P-loop containing nucleoside triphosphate hydrolases"/>
    <property type="match status" value="1"/>
</dbReference>
<dbReference type="GO" id="GO:0016787">
    <property type="term" value="F:hydrolase activity"/>
    <property type="evidence" value="ECO:0007669"/>
    <property type="project" value="UniProtKB-KW"/>
</dbReference>
<reference evidence="22" key="2">
    <citation type="submission" date="2020-02" db="EMBL/GenBank/DDBJ databases">
        <authorList>
            <person name="Gilchrist C.L.M."/>
            <person name="Chooi Y.-H."/>
        </authorList>
    </citation>
    <scope>NUCLEOTIDE SEQUENCE</scope>
    <source>
        <strain evidence="22">MST-FP2251</strain>
    </source>
</reference>
<reference evidence="22" key="1">
    <citation type="journal article" date="2019" name="Beilstein J. Org. Chem.">
        <title>Nanangenines: drimane sesquiterpenoids as the dominant metabolite cohort of a novel Australian fungus, Aspergillus nanangensis.</title>
        <authorList>
            <person name="Lacey H.J."/>
            <person name="Gilchrist C.L.M."/>
            <person name="Crombie A."/>
            <person name="Kalaitzis J.A."/>
            <person name="Vuong D."/>
            <person name="Rutledge P.J."/>
            <person name="Turner P."/>
            <person name="Pitt J.I."/>
            <person name="Lacey E."/>
            <person name="Chooi Y.H."/>
            <person name="Piggott A.M."/>
        </authorList>
    </citation>
    <scope>NUCLEOTIDE SEQUENCE</scope>
    <source>
        <strain evidence="22">MST-FP2251</strain>
    </source>
</reference>
<evidence type="ECO:0000256" key="13">
    <source>
        <dbReference type="ARBA" id="ARBA00038757"/>
    </source>
</evidence>
<evidence type="ECO:0000256" key="11">
    <source>
        <dbReference type="ARBA" id="ARBA00037566"/>
    </source>
</evidence>
<dbReference type="Pfam" id="PF13959">
    <property type="entry name" value="CTE_SPB4"/>
    <property type="match status" value="1"/>
</dbReference>
<accession>A0AAD4GXR0</accession>
<evidence type="ECO:0000313" key="23">
    <source>
        <dbReference type="Proteomes" id="UP001194746"/>
    </source>
</evidence>
<evidence type="ECO:0000256" key="18">
    <source>
        <dbReference type="SAM" id="MobiDB-lite"/>
    </source>
</evidence>
<name>A0AAD4GXR0_ASPNN</name>
<evidence type="ECO:0000256" key="15">
    <source>
        <dbReference type="PROSITE-ProRule" id="PRU00552"/>
    </source>
</evidence>
<dbReference type="PROSITE" id="PS51192">
    <property type="entry name" value="HELICASE_ATP_BIND_1"/>
    <property type="match status" value="1"/>
</dbReference>
<dbReference type="EC" id="3.6.4.13" evidence="17"/>
<dbReference type="InterPro" id="IPR056330">
    <property type="entry name" value="CTT_SPB4"/>
</dbReference>
<comment type="subunit">
    <text evidence="13">Component of pre-60S ribosomal complexes.</text>
</comment>
<dbReference type="Pfam" id="PF00271">
    <property type="entry name" value="Helicase_C"/>
    <property type="match status" value="1"/>
</dbReference>
<evidence type="ECO:0000256" key="4">
    <source>
        <dbReference type="ARBA" id="ARBA00022741"/>
    </source>
</evidence>
<evidence type="ECO:0000256" key="3">
    <source>
        <dbReference type="ARBA" id="ARBA00022552"/>
    </source>
</evidence>
<dbReference type="PROSITE" id="PS51195">
    <property type="entry name" value="Q_MOTIF"/>
    <property type="match status" value="1"/>
</dbReference>
<evidence type="ECO:0000256" key="14">
    <source>
        <dbReference type="ARBA" id="ARBA00047984"/>
    </source>
</evidence>
<protein>
    <recommendedName>
        <fullName evidence="17">ATP-dependent RNA helicase</fullName>
        <ecNumber evidence="17">3.6.4.13</ecNumber>
    </recommendedName>
</protein>
<evidence type="ECO:0000256" key="7">
    <source>
        <dbReference type="ARBA" id="ARBA00022840"/>
    </source>
</evidence>
<dbReference type="EMBL" id="VCAU01000009">
    <property type="protein sequence ID" value="KAF9893141.1"/>
    <property type="molecule type" value="Genomic_DNA"/>
</dbReference>
<comment type="caution">
    <text evidence="22">The sequence shown here is derived from an EMBL/GenBank/DDBJ whole genome shotgun (WGS) entry which is preliminary data.</text>
</comment>
<dbReference type="CDD" id="cd18787">
    <property type="entry name" value="SF2_C_DEAD"/>
    <property type="match status" value="1"/>
</dbReference>
<keyword evidence="3" id="KW-0698">rRNA processing</keyword>